<evidence type="ECO:0000256" key="4">
    <source>
        <dbReference type="ARBA" id="ARBA00022842"/>
    </source>
</evidence>
<dbReference type="RefSeq" id="WP_262394998.1">
    <property type="nucleotide sequence ID" value="NZ_JACRTD010000004.1"/>
</dbReference>
<dbReference type="GO" id="GO:0008311">
    <property type="term" value="F:double-stranded DNA 3'-5' DNA exonuclease activity"/>
    <property type="evidence" value="ECO:0007669"/>
    <property type="project" value="UniProtKB-EC"/>
</dbReference>
<dbReference type="GO" id="GO:0003677">
    <property type="term" value="F:DNA binding"/>
    <property type="evidence" value="ECO:0007669"/>
    <property type="project" value="InterPro"/>
</dbReference>
<reference evidence="9" key="1">
    <citation type="submission" date="2020-08" db="EMBL/GenBank/DDBJ databases">
        <title>Genome public.</title>
        <authorList>
            <person name="Liu C."/>
            <person name="Sun Q."/>
        </authorList>
    </citation>
    <scope>NUCLEOTIDE SEQUENCE</scope>
    <source>
        <strain evidence="9">NSJ-64</strain>
    </source>
</reference>
<evidence type="ECO:0000259" key="8">
    <source>
        <dbReference type="Pfam" id="PF03372"/>
    </source>
</evidence>
<dbReference type="GO" id="GO:0046872">
    <property type="term" value="F:metal ion binding"/>
    <property type="evidence" value="ECO:0007669"/>
    <property type="project" value="UniProtKB-KW"/>
</dbReference>
<dbReference type="InterPro" id="IPR005135">
    <property type="entry name" value="Endo/exonuclease/phosphatase"/>
</dbReference>
<feature type="binding site" evidence="6">
    <location>
        <position position="146"/>
    </location>
    <ligand>
        <name>Mg(2+)</name>
        <dbReference type="ChEBI" id="CHEBI:18420"/>
        <label>1</label>
    </ligand>
</feature>
<protein>
    <submittedName>
        <fullName evidence="9">Exodeoxyribonuclease III</fullName>
        <ecNumber evidence="9">3.1.11.2</ecNumber>
    </submittedName>
</protein>
<gene>
    <name evidence="9" type="primary">xth</name>
    <name evidence="9" type="ORF">H8705_06415</name>
</gene>
<dbReference type="NCBIfam" id="TIGR00633">
    <property type="entry name" value="xth"/>
    <property type="match status" value="1"/>
</dbReference>
<dbReference type="InterPro" id="IPR020847">
    <property type="entry name" value="AP_endonuclease_F1_BS"/>
</dbReference>
<keyword evidence="3 9" id="KW-0378">Hydrolase</keyword>
<evidence type="ECO:0000256" key="1">
    <source>
        <dbReference type="ARBA" id="ARBA00007092"/>
    </source>
</evidence>
<dbReference type="PROSITE" id="PS51435">
    <property type="entry name" value="AP_NUCLEASE_F1_4"/>
    <property type="match status" value="1"/>
</dbReference>
<feature type="binding site" evidence="6">
    <location>
        <position position="35"/>
    </location>
    <ligand>
        <name>Mg(2+)</name>
        <dbReference type="ChEBI" id="CHEBI:18420"/>
        <label>1</label>
    </ligand>
</feature>
<feature type="active site" description="Proton donor/acceptor" evidence="5">
    <location>
        <position position="144"/>
    </location>
</feature>
<dbReference type="CDD" id="cd09087">
    <property type="entry name" value="Ape1-like_AP-endo"/>
    <property type="match status" value="1"/>
</dbReference>
<dbReference type="AlphaFoldDB" id="A0A926EKS0"/>
<dbReference type="PANTHER" id="PTHR22748:SF6">
    <property type="entry name" value="DNA-(APURINIC OR APYRIMIDINIC SITE) ENDONUCLEASE"/>
    <property type="match status" value="1"/>
</dbReference>
<feature type="active site" description="Proton acceptor" evidence="5">
    <location>
        <position position="242"/>
    </location>
</feature>
<evidence type="ECO:0000313" key="9">
    <source>
        <dbReference type="EMBL" id="MBC8585213.1"/>
    </source>
</evidence>
<keyword evidence="6" id="KW-0464">Manganese</keyword>
<keyword evidence="4 6" id="KW-0460">Magnesium</keyword>
<dbReference type="GO" id="GO:0008081">
    <property type="term" value="F:phosphoric diester hydrolase activity"/>
    <property type="evidence" value="ECO:0007669"/>
    <property type="project" value="TreeGrafter"/>
</dbReference>
<dbReference type="GO" id="GO:0006284">
    <property type="term" value="P:base-excision repair"/>
    <property type="evidence" value="ECO:0007669"/>
    <property type="project" value="TreeGrafter"/>
</dbReference>
<keyword evidence="2 6" id="KW-0479">Metal-binding</keyword>
<dbReference type="PROSITE" id="PS00726">
    <property type="entry name" value="AP_NUCLEASE_F1_1"/>
    <property type="match status" value="1"/>
</dbReference>
<comment type="caution">
    <text evidence="9">The sequence shown here is derived from an EMBL/GenBank/DDBJ whole genome shotgun (WGS) entry which is preliminary data.</text>
</comment>
<dbReference type="SUPFAM" id="SSF56219">
    <property type="entry name" value="DNase I-like"/>
    <property type="match status" value="1"/>
</dbReference>
<dbReference type="Pfam" id="PF03372">
    <property type="entry name" value="Exo_endo_phos"/>
    <property type="match status" value="1"/>
</dbReference>
<feature type="site" description="Transition state stabilizer" evidence="7">
    <location>
        <position position="146"/>
    </location>
</feature>
<evidence type="ECO:0000256" key="6">
    <source>
        <dbReference type="PIRSR" id="PIRSR604808-2"/>
    </source>
</evidence>
<accession>A0A926EKS0</accession>
<evidence type="ECO:0000313" key="10">
    <source>
        <dbReference type="Proteomes" id="UP000623678"/>
    </source>
</evidence>
<feature type="binding site" evidence="6">
    <location>
        <position position="144"/>
    </location>
    <ligand>
        <name>Mg(2+)</name>
        <dbReference type="ChEBI" id="CHEBI:18420"/>
        <label>1</label>
    </ligand>
</feature>
<evidence type="ECO:0000256" key="5">
    <source>
        <dbReference type="PIRSR" id="PIRSR604808-1"/>
    </source>
</evidence>
<proteinExistence type="inferred from homology"/>
<feature type="domain" description="Endonuclease/exonuclease/phosphatase" evidence="8">
    <location>
        <begin position="4"/>
        <end position="242"/>
    </location>
</feature>
<feature type="binding site" evidence="6">
    <location>
        <position position="241"/>
    </location>
    <ligand>
        <name>Mg(2+)</name>
        <dbReference type="ChEBI" id="CHEBI:18420"/>
        <label>1</label>
    </ligand>
</feature>
<dbReference type="EMBL" id="JACRTD010000004">
    <property type="protein sequence ID" value="MBC8585213.1"/>
    <property type="molecule type" value="Genomic_DNA"/>
</dbReference>
<feature type="active site" evidence="5">
    <location>
        <position position="105"/>
    </location>
</feature>
<feature type="binding site" evidence="6">
    <location>
        <position position="242"/>
    </location>
    <ligand>
        <name>Mg(2+)</name>
        <dbReference type="ChEBI" id="CHEBI:18420"/>
        <label>1</label>
    </ligand>
</feature>
<comment type="similarity">
    <text evidence="1">Belongs to the DNA repair enzymes AP/ExoA family.</text>
</comment>
<dbReference type="Proteomes" id="UP000623678">
    <property type="component" value="Unassembled WGS sequence"/>
</dbReference>
<dbReference type="InterPro" id="IPR004808">
    <property type="entry name" value="AP_endonuc_1"/>
</dbReference>
<dbReference type="EC" id="3.1.11.2" evidence="9"/>
<feature type="site" description="Important for catalytic activity" evidence="7">
    <location>
        <position position="216"/>
    </location>
</feature>
<comment type="cofactor">
    <cofactor evidence="6">
        <name>Mg(2+)</name>
        <dbReference type="ChEBI" id="CHEBI:18420"/>
    </cofactor>
    <cofactor evidence="6">
        <name>Mn(2+)</name>
        <dbReference type="ChEBI" id="CHEBI:29035"/>
    </cofactor>
    <text evidence="6">Probably binds two magnesium or manganese ions per subunit.</text>
</comment>
<sequence>MKIVTWNVNGLRACITKGFYEYASQSGADMICLQETKMQEGQADIQLPGYEQYWNSAVRKGYSGTAVFTKTSPLAVKRHFDRPGHDDEGRVLTLEYEKFYLVNAYSPNAKEKLARIDYRMEWEDALREYLLGLDEKKPVIYCGDLNVAHEEIDLKNPKTNRGNAGFSDQERAKMTQLLESGFIDVFRDKYPETTGRYTWWSYRFNARANNAGWRIDYFIVSRRIKDAVKDILLRDDVFGSDHCPVELDMEL</sequence>
<dbReference type="InterPro" id="IPR036691">
    <property type="entry name" value="Endo/exonu/phosph_ase_sf"/>
</dbReference>
<name>A0A926EKS0_9FIRM</name>
<feature type="site" description="Interaction with DNA substrate" evidence="7">
    <location>
        <position position="242"/>
    </location>
</feature>
<evidence type="ECO:0000256" key="2">
    <source>
        <dbReference type="ARBA" id="ARBA00022723"/>
    </source>
</evidence>
<evidence type="ECO:0000256" key="3">
    <source>
        <dbReference type="ARBA" id="ARBA00022801"/>
    </source>
</evidence>
<feature type="binding site" evidence="6">
    <location>
        <position position="7"/>
    </location>
    <ligand>
        <name>Mg(2+)</name>
        <dbReference type="ChEBI" id="CHEBI:18420"/>
        <label>1</label>
    </ligand>
</feature>
<dbReference type="PANTHER" id="PTHR22748">
    <property type="entry name" value="AP ENDONUCLEASE"/>
    <property type="match status" value="1"/>
</dbReference>
<dbReference type="GO" id="GO:0003906">
    <property type="term" value="F:DNA-(apurinic or apyrimidinic site) endonuclease activity"/>
    <property type="evidence" value="ECO:0007669"/>
    <property type="project" value="TreeGrafter"/>
</dbReference>
<dbReference type="NCBIfam" id="TIGR00195">
    <property type="entry name" value="exoDNase_III"/>
    <property type="match status" value="1"/>
</dbReference>
<keyword evidence="10" id="KW-1185">Reference proteome</keyword>
<dbReference type="Gene3D" id="3.60.10.10">
    <property type="entry name" value="Endonuclease/exonuclease/phosphatase"/>
    <property type="match status" value="1"/>
</dbReference>
<evidence type="ECO:0000256" key="7">
    <source>
        <dbReference type="PIRSR" id="PIRSR604808-3"/>
    </source>
</evidence>
<organism evidence="9 10">
    <name type="scientific">Youxingia wuxianensis</name>
    <dbReference type="NCBI Taxonomy" id="2763678"/>
    <lineage>
        <taxon>Bacteria</taxon>
        <taxon>Bacillati</taxon>
        <taxon>Bacillota</taxon>
        <taxon>Clostridia</taxon>
        <taxon>Eubacteriales</taxon>
        <taxon>Oscillospiraceae</taxon>
        <taxon>Youxingia</taxon>
    </lineage>
</organism>